<keyword evidence="5" id="KW-1185">Reference proteome</keyword>
<protein>
    <submittedName>
        <fullName evidence="2">Uncharacterized protein</fullName>
    </submittedName>
</protein>
<keyword evidence="1" id="KW-1133">Transmembrane helix</keyword>
<gene>
    <name evidence="2" type="ORF">Abci_053_002</name>
    <name evidence="3" type="ORF">ACI01nite_24820</name>
</gene>
<keyword evidence="1" id="KW-0812">Transmembrane</keyword>
<dbReference type="Proteomes" id="UP000032671">
    <property type="component" value="Unassembled WGS sequence"/>
</dbReference>
<dbReference type="RefSeq" id="WP_048839689.1">
    <property type="nucleotide sequence ID" value="NZ_BAMV01000051.1"/>
</dbReference>
<reference evidence="3 5" key="2">
    <citation type="submission" date="2019-07" db="EMBL/GenBank/DDBJ databases">
        <title>Whole genome shotgun sequence of Acetobacter cibinongensis NBRC 16605.</title>
        <authorList>
            <person name="Hosoyama A."/>
            <person name="Uohara A."/>
            <person name="Ohji S."/>
            <person name="Ichikawa N."/>
        </authorList>
    </citation>
    <scope>NUCLEOTIDE SEQUENCE [LARGE SCALE GENOMIC DNA]</scope>
    <source>
        <strain evidence="3 5">NBRC 16605</strain>
    </source>
</reference>
<dbReference type="Proteomes" id="UP000321891">
    <property type="component" value="Unassembled WGS sequence"/>
</dbReference>
<evidence type="ECO:0000313" key="4">
    <source>
        <dbReference type="Proteomes" id="UP000032671"/>
    </source>
</evidence>
<evidence type="ECO:0000313" key="5">
    <source>
        <dbReference type="Proteomes" id="UP000321891"/>
    </source>
</evidence>
<evidence type="ECO:0000313" key="2">
    <source>
        <dbReference type="EMBL" id="GAN61648.1"/>
    </source>
</evidence>
<organism evidence="2 4">
    <name type="scientific">Acetobacter cibinongensis</name>
    <dbReference type="NCBI Taxonomy" id="146475"/>
    <lineage>
        <taxon>Bacteria</taxon>
        <taxon>Pseudomonadati</taxon>
        <taxon>Pseudomonadota</taxon>
        <taxon>Alphaproteobacteria</taxon>
        <taxon>Acetobacterales</taxon>
        <taxon>Acetobacteraceae</taxon>
        <taxon>Acetobacter</taxon>
    </lineage>
</organism>
<evidence type="ECO:0000256" key="1">
    <source>
        <dbReference type="SAM" id="Phobius"/>
    </source>
</evidence>
<dbReference type="EMBL" id="BJVU01000015">
    <property type="protein sequence ID" value="GEL59880.1"/>
    <property type="molecule type" value="Genomic_DNA"/>
</dbReference>
<dbReference type="OrthoDB" id="5959103at2"/>
<comment type="caution">
    <text evidence="2">The sequence shown here is derived from an EMBL/GenBank/DDBJ whole genome shotgun (WGS) entry which is preliminary data.</text>
</comment>
<dbReference type="AlphaFoldDB" id="A0A0D6N7V3"/>
<keyword evidence="1" id="KW-0472">Membrane</keyword>
<evidence type="ECO:0000313" key="3">
    <source>
        <dbReference type="EMBL" id="GEL59880.1"/>
    </source>
</evidence>
<reference evidence="2 4" key="1">
    <citation type="submission" date="2012-11" db="EMBL/GenBank/DDBJ databases">
        <title>Whole genome sequence of Acetobacter cibinongensis 4H-1.</title>
        <authorList>
            <person name="Azuma Y."/>
            <person name="Higashiura N."/>
            <person name="Hirakawa H."/>
            <person name="Matsushita K."/>
        </authorList>
    </citation>
    <scope>NUCLEOTIDE SEQUENCE [LARGE SCALE GENOMIC DNA]</scope>
    <source>
        <strain evidence="2 4">4H-1</strain>
    </source>
</reference>
<sequence length="107" mass="12677">MAERSIEEILLIEDDYERRIELLILRLPQKMRPPVHWLRKPDAKWLRLPAGVLLMCGGLLAILPVFGLWMLPLGFILLSQDVPYLRKQTNRMLEWVERRKPHWLGLG</sequence>
<accession>A0A0D6N7V3</accession>
<accession>A0A6N3SR65</accession>
<dbReference type="STRING" id="1231339.Abci_053_002"/>
<name>A0A0D6N7V3_9PROT</name>
<dbReference type="EMBL" id="BAMV01000051">
    <property type="protein sequence ID" value="GAN61648.1"/>
    <property type="molecule type" value="Genomic_DNA"/>
</dbReference>
<feature type="transmembrane region" description="Helical" evidence="1">
    <location>
        <begin position="52"/>
        <end position="78"/>
    </location>
</feature>
<proteinExistence type="predicted"/>